<feature type="region of interest" description="Disordered" evidence="1">
    <location>
        <begin position="1"/>
        <end position="68"/>
    </location>
</feature>
<reference evidence="2" key="1">
    <citation type="submission" date="2017-07" db="EMBL/GenBank/DDBJ databases">
        <title>Taro Niue Genome Assembly and Annotation.</title>
        <authorList>
            <person name="Atibalentja N."/>
            <person name="Keating K."/>
            <person name="Fields C.J."/>
        </authorList>
    </citation>
    <scope>NUCLEOTIDE SEQUENCE</scope>
    <source>
        <strain evidence="2">Niue_2</strain>
        <tissue evidence="2">Leaf</tissue>
    </source>
</reference>
<name>A0A843UAQ5_COLES</name>
<dbReference type="EMBL" id="NMUH01000644">
    <property type="protein sequence ID" value="MQL82642.1"/>
    <property type="molecule type" value="Genomic_DNA"/>
</dbReference>
<comment type="caution">
    <text evidence="2">The sequence shown here is derived from an EMBL/GenBank/DDBJ whole genome shotgun (WGS) entry which is preliminary data.</text>
</comment>
<dbReference type="Proteomes" id="UP000652761">
    <property type="component" value="Unassembled WGS sequence"/>
</dbReference>
<dbReference type="AlphaFoldDB" id="A0A843UAQ5"/>
<organism evidence="2 3">
    <name type="scientific">Colocasia esculenta</name>
    <name type="common">Wild taro</name>
    <name type="synonym">Arum esculentum</name>
    <dbReference type="NCBI Taxonomy" id="4460"/>
    <lineage>
        <taxon>Eukaryota</taxon>
        <taxon>Viridiplantae</taxon>
        <taxon>Streptophyta</taxon>
        <taxon>Embryophyta</taxon>
        <taxon>Tracheophyta</taxon>
        <taxon>Spermatophyta</taxon>
        <taxon>Magnoliopsida</taxon>
        <taxon>Liliopsida</taxon>
        <taxon>Araceae</taxon>
        <taxon>Aroideae</taxon>
        <taxon>Colocasieae</taxon>
        <taxon>Colocasia</taxon>
    </lineage>
</organism>
<keyword evidence="3" id="KW-1185">Reference proteome</keyword>
<accession>A0A843UAQ5</accession>
<evidence type="ECO:0000256" key="1">
    <source>
        <dbReference type="SAM" id="MobiDB-lite"/>
    </source>
</evidence>
<feature type="compositionally biased region" description="Basic and acidic residues" evidence="1">
    <location>
        <begin position="1"/>
        <end position="29"/>
    </location>
</feature>
<sequence>MVLPSQRDDPHRRGQETTRRVSRVSERRWLRATRRPGRPPRQDDQGQRPTCREEESVKGENTMREPQS</sequence>
<evidence type="ECO:0000313" key="2">
    <source>
        <dbReference type="EMBL" id="MQL82642.1"/>
    </source>
</evidence>
<gene>
    <name evidence="2" type="ORF">Taro_015087</name>
</gene>
<evidence type="ECO:0000313" key="3">
    <source>
        <dbReference type="Proteomes" id="UP000652761"/>
    </source>
</evidence>
<protein>
    <submittedName>
        <fullName evidence="2">Uncharacterized protein</fullName>
    </submittedName>
</protein>
<feature type="compositionally biased region" description="Basic and acidic residues" evidence="1">
    <location>
        <begin position="40"/>
        <end position="68"/>
    </location>
</feature>
<proteinExistence type="predicted"/>